<evidence type="ECO:0000313" key="2">
    <source>
        <dbReference type="Proteomes" id="UP001230504"/>
    </source>
</evidence>
<name>A0AAD8PRM7_9PEZI</name>
<reference evidence="1" key="1">
    <citation type="submission" date="2021-06" db="EMBL/GenBank/DDBJ databases">
        <title>Comparative genomics, transcriptomics and evolutionary studies reveal genomic signatures of adaptation to plant cell wall in hemibiotrophic fungi.</title>
        <authorList>
            <consortium name="DOE Joint Genome Institute"/>
            <person name="Baroncelli R."/>
            <person name="Diaz J.F."/>
            <person name="Benocci T."/>
            <person name="Peng M."/>
            <person name="Battaglia E."/>
            <person name="Haridas S."/>
            <person name="Andreopoulos W."/>
            <person name="Labutti K."/>
            <person name="Pangilinan J."/>
            <person name="Floch G.L."/>
            <person name="Makela M.R."/>
            <person name="Henrissat B."/>
            <person name="Grigoriev I.V."/>
            <person name="Crouch J.A."/>
            <person name="De Vries R.P."/>
            <person name="Sukno S.A."/>
            <person name="Thon M.R."/>
        </authorList>
    </citation>
    <scope>NUCLEOTIDE SEQUENCE</scope>
    <source>
        <strain evidence="1">CBS 125086</strain>
    </source>
</reference>
<dbReference type="AlphaFoldDB" id="A0AAD8PRM7"/>
<dbReference type="Proteomes" id="UP001230504">
    <property type="component" value="Unassembled WGS sequence"/>
</dbReference>
<dbReference type="RefSeq" id="XP_060409970.1">
    <property type="nucleotide sequence ID" value="XM_060552789.1"/>
</dbReference>
<accession>A0AAD8PRM7</accession>
<dbReference type="EMBL" id="JAHLJV010000075">
    <property type="protein sequence ID" value="KAK1574448.1"/>
    <property type="molecule type" value="Genomic_DNA"/>
</dbReference>
<comment type="caution">
    <text evidence="1">The sequence shown here is derived from an EMBL/GenBank/DDBJ whole genome shotgun (WGS) entry which is preliminary data.</text>
</comment>
<gene>
    <name evidence="1" type="ORF">LY79DRAFT_366568</name>
</gene>
<dbReference type="GeneID" id="85437029"/>
<keyword evidence="2" id="KW-1185">Reference proteome</keyword>
<evidence type="ECO:0000313" key="1">
    <source>
        <dbReference type="EMBL" id="KAK1574448.1"/>
    </source>
</evidence>
<sequence length="153" mass="17124">MTTCQVSIEAYADEVPGIIGRPVSIPVSIPLSILTPTLNCPTQCSSKERLRSGTMSFFTSWQHVLTFLSPLSQVQEASYCRLTSCPVAAKEVQWASRVERHSSQTTRHSTINAMVSGWNHRRQSRARLRIVLAPQHFETHTNPHASHHLQVPP</sequence>
<organism evidence="1 2">
    <name type="scientific">Colletotrichum navitas</name>
    <dbReference type="NCBI Taxonomy" id="681940"/>
    <lineage>
        <taxon>Eukaryota</taxon>
        <taxon>Fungi</taxon>
        <taxon>Dikarya</taxon>
        <taxon>Ascomycota</taxon>
        <taxon>Pezizomycotina</taxon>
        <taxon>Sordariomycetes</taxon>
        <taxon>Hypocreomycetidae</taxon>
        <taxon>Glomerellales</taxon>
        <taxon>Glomerellaceae</taxon>
        <taxon>Colletotrichum</taxon>
        <taxon>Colletotrichum graminicola species complex</taxon>
    </lineage>
</organism>
<proteinExistence type="predicted"/>
<protein>
    <submittedName>
        <fullName evidence="1">Uncharacterized protein</fullName>
    </submittedName>
</protein>